<name>A0A409X739_9AGAR</name>
<dbReference type="EMBL" id="NHTK01004456">
    <property type="protein sequence ID" value="PPQ86572.1"/>
    <property type="molecule type" value="Genomic_DNA"/>
</dbReference>
<keyword evidence="2" id="KW-1185">Reference proteome</keyword>
<evidence type="ECO:0000313" key="2">
    <source>
        <dbReference type="Proteomes" id="UP000284842"/>
    </source>
</evidence>
<reference evidence="1 2" key="1">
    <citation type="journal article" date="2018" name="Evol. Lett.">
        <title>Horizontal gene cluster transfer increased hallucinogenic mushroom diversity.</title>
        <authorList>
            <person name="Reynolds H.T."/>
            <person name="Vijayakumar V."/>
            <person name="Gluck-Thaler E."/>
            <person name="Korotkin H.B."/>
            <person name="Matheny P.B."/>
            <person name="Slot J.C."/>
        </authorList>
    </citation>
    <scope>NUCLEOTIDE SEQUENCE [LARGE SCALE GENOMIC DNA]</scope>
    <source>
        <strain evidence="1 2">2629</strain>
    </source>
</reference>
<comment type="caution">
    <text evidence="1">The sequence shown here is derived from an EMBL/GenBank/DDBJ whole genome shotgun (WGS) entry which is preliminary data.</text>
</comment>
<evidence type="ECO:0000313" key="1">
    <source>
        <dbReference type="EMBL" id="PPQ86572.1"/>
    </source>
</evidence>
<proteinExistence type="predicted"/>
<gene>
    <name evidence="1" type="ORF">CVT24_007950</name>
</gene>
<dbReference type="Proteomes" id="UP000284842">
    <property type="component" value="Unassembled WGS sequence"/>
</dbReference>
<organism evidence="1 2">
    <name type="scientific">Panaeolus cyanescens</name>
    <dbReference type="NCBI Taxonomy" id="181874"/>
    <lineage>
        <taxon>Eukaryota</taxon>
        <taxon>Fungi</taxon>
        <taxon>Dikarya</taxon>
        <taxon>Basidiomycota</taxon>
        <taxon>Agaricomycotina</taxon>
        <taxon>Agaricomycetes</taxon>
        <taxon>Agaricomycetidae</taxon>
        <taxon>Agaricales</taxon>
        <taxon>Agaricineae</taxon>
        <taxon>Galeropsidaceae</taxon>
        <taxon>Panaeolus</taxon>
    </lineage>
</organism>
<dbReference type="AlphaFoldDB" id="A0A409X739"/>
<dbReference type="InParanoid" id="A0A409X739"/>
<sequence>MFYSDRTPAAPVLTCASPPFLKFSSANEIAEFAKSCDIVDAPCPEGLGPITDDNHPRFPRDAIHDVEQKLRHNYETLDIINDGTIALLDGHLRFQRHAPGDRLEWLFIVNAIQIIV</sequence>
<protein>
    <submittedName>
        <fullName evidence="1">Uncharacterized protein</fullName>
    </submittedName>
</protein>
<accession>A0A409X739</accession>